<keyword evidence="1 2" id="KW-0728">SH3 domain</keyword>
<feature type="compositionally biased region" description="Polar residues" evidence="3">
    <location>
        <begin position="111"/>
        <end position="125"/>
    </location>
</feature>
<dbReference type="Pfam" id="PF00169">
    <property type="entry name" value="PH"/>
    <property type="match status" value="1"/>
</dbReference>
<dbReference type="Gene3D" id="2.30.29.30">
    <property type="entry name" value="Pleckstrin-homology domain (PH domain)/Phosphotyrosine-binding domain (PTB)"/>
    <property type="match status" value="1"/>
</dbReference>
<evidence type="ECO:0000313" key="8">
    <source>
        <dbReference type="Proteomes" id="UP000225706"/>
    </source>
</evidence>
<dbReference type="SUPFAM" id="SSF50044">
    <property type="entry name" value="SH3-domain"/>
    <property type="match status" value="1"/>
</dbReference>
<dbReference type="InterPro" id="IPR001452">
    <property type="entry name" value="SH3_domain"/>
</dbReference>
<dbReference type="PANTHER" id="PTHR12845">
    <property type="entry name" value="GUANINE NUCLEOTIDE EXCHANGE FACTOR"/>
    <property type="match status" value="1"/>
</dbReference>
<dbReference type="PROSITE" id="PS50002">
    <property type="entry name" value="SH3"/>
    <property type="match status" value="1"/>
</dbReference>
<dbReference type="OrthoDB" id="27593at2759"/>
<dbReference type="InterPro" id="IPR001849">
    <property type="entry name" value="PH_domain"/>
</dbReference>
<feature type="compositionally biased region" description="Low complexity" evidence="3">
    <location>
        <begin position="351"/>
        <end position="361"/>
    </location>
</feature>
<feature type="compositionally biased region" description="Basic and acidic residues" evidence="3">
    <location>
        <begin position="173"/>
        <end position="185"/>
    </location>
</feature>
<name>A0A2B4R7T6_STYPI</name>
<dbReference type="CDD" id="cd00160">
    <property type="entry name" value="RhoGEF"/>
    <property type="match status" value="1"/>
</dbReference>
<dbReference type="Pfam" id="PF00018">
    <property type="entry name" value="SH3_1"/>
    <property type="match status" value="1"/>
</dbReference>
<dbReference type="InterPro" id="IPR011993">
    <property type="entry name" value="PH-like_dom_sf"/>
</dbReference>
<dbReference type="InterPro" id="IPR035899">
    <property type="entry name" value="DBL_dom_sf"/>
</dbReference>
<feature type="compositionally biased region" description="Polar residues" evidence="3">
    <location>
        <begin position="294"/>
        <end position="322"/>
    </location>
</feature>
<feature type="compositionally biased region" description="Basic and acidic residues" evidence="3">
    <location>
        <begin position="244"/>
        <end position="257"/>
    </location>
</feature>
<dbReference type="SMART" id="SM00325">
    <property type="entry name" value="RhoGEF"/>
    <property type="match status" value="1"/>
</dbReference>
<dbReference type="InterPro" id="IPR047270">
    <property type="entry name" value="PH_ephexin"/>
</dbReference>
<dbReference type="PANTHER" id="PTHR12845:SF5">
    <property type="entry name" value="EPHEXIN, ISOFORM D"/>
    <property type="match status" value="1"/>
</dbReference>
<keyword evidence="8" id="KW-1185">Reference proteome</keyword>
<feature type="compositionally biased region" description="Low complexity" evidence="3">
    <location>
        <begin position="186"/>
        <end position="201"/>
    </location>
</feature>
<dbReference type="PRINTS" id="PR00452">
    <property type="entry name" value="SH3DOMAIN"/>
</dbReference>
<dbReference type="SUPFAM" id="SSF48065">
    <property type="entry name" value="DBL homology domain (DH-domain)"/>
    <property type="match status" value="1"/>
</dbReference>
<feature type="compositionally biased region" description="Polar residues" evidence="3">
    <location>
        <begin position="35"/>
        <end position="44"/>
    </location>
</feature>
<dbReference type="InterPro" id="IPR000219">
    <property type="entry name" value="DH_dom"/>
</dbReference>
<dbReference type="Proteomes" id="UP000225706">
    <property type="component" value="Unassembled WGS sequence"/>
</dbReference>
<feature type="region of interest" description="Disordered" evidence="3">
    <location>
        <begin position="648"/>
        <end position="760"/>
    </location>
</feature>
<dbReference type="CDD" id="cd11793">
    <property type="entry name" value="SH3_ephexin1_like"/>
    <property type="match status" value="1"/>
</dbReference>
<comment type="caution">
    <text evidence="7">The sequence shown here is derived from an EMBL/GenBank/DDBJ whole genome shotgun (WGS) entry which is preliminary data.</text>
</comment>
<dbReference type="Gene3D" id="2.30.30.40">
    <property type="entry name" value="SH3 Domains"/>
    <property type="match status" value="1"/>
</dbReference>
<dbReference type="InterPro" id="IPR047271">
    <property type="entry name" value="Ephexin-like"/>
</dbReference>
<feature type="compositionally biased region" description="Pro residues" evidence="3">
    <location>
        <begin position="521"/>
        <end position="533"/>
    </location>
</feature>
<feature type="region of interest" description="Disordered" evidence="3">
    <location>
        <begin position="1"/>
        <end position="537"/>
    </location>
</feature>
<dbReference type="Gene3D" id="1.20.900.10">
    <property type="entry name" value="Dbl homology (DH) domain"/>
    <property type="match status" value="1"/>
</dbReference>
<evidence type="ECO:0000313" key="7">
    <source>
        <dbReference type="EMBL" id="PFX13226.1"/>
    </source>
</evidence>
<evidence type="ECO:0000256" key="1">
    <source>
        <dbReference type="ARBA" id="ARBA00022443"/>
    </source>
</evidence>
<feature type="compositionally biased region" description="Acidic residues" evidence="3">
    <location>
        <begin position="722"/>
        <end position="731"/>
    </location>
</feature>
<organism evidence="7 8">
    <name type="scientific">Stylophora pistillata</name>
    <name type="common">Smooth cauliflower coral</name>
    <dbReference type="NCBI Taxonomy" id="50429"/>
    <lineage>
        <taxon>Eukaryota</taxon>
        <taxon>Metazoa</taxon>
        <taxon>Cnidaria</taxon>
        <taxon>Anthozoa</taxon>
        <taxon>Hexacorallia</taxon>
        <taxon>Scleractinia</taxon>
        <taxon>Astrocoeniina</taxon>
        <taxon>Pocilloporidae</taxon>
        <taxon>Stylophora</taxon>
    </lineage>
</organism>
<protein>
    <submittedName>
        <fullName evidence="7">Ephexin-1</fullName>
    </submittedName>
</protein>
<feature type="compositionally biased region" description="Basic and acidic residues" evidence="3">
    <location>
        <begin position="1"/>
        <end position="14"/>
    </location>
</feature>
<proteinExistence type="predicted"/>
<dbReference type="AlphaFoldDB" id="A0A2B4R7T6"/>
<reference evidence="8" key="1">
    <citation type="journal article" date="2017" name="bioRxiv">
        <title>Comparative analysis of the genomes of Stylophora pistillata and Acropora digitifera provides evidence for extensive differences between species of corals.</title>
        <authorList>
            <person name="Voolstra C.R."/>
            <person name="Li Y."/>
            <person name="Liew Y.J."/>
            <person name="Baumgarten S."/>
            <person name="Zoccola D."/>
            <person name="Flot J.-F."/>
            <person name="Tambutte S."/>
            <person name="Allemand D."/>
            <person name="Aranda M."/>
        </authorList>
    </citation>
    <scope>NUCLEOTIDE SEQUENCE [LARGE SCALE GENOMIC DNA]</scope>
</reference>
<feature type="compositionally biased region" description="Pro residues" evidence="3">
    <location>
        <begin position="268"/>
        <end position="277"/>
    </location>
</feature>
<evidence type="ECO:0000256" key="3">
    <source>
        <dbReference type="SAM" id="MobiDB-lite"/>
    </source>
</evidence>
<evidence type="ECO:0000259" key="4">
    <source>
        <dbReference type="PROSITE" id="PS50002"/>
    </source>
</evidence>
<feature type="compositionally biased region" description="Pro residues" evidence="3">
    <location>
        <begin position="18"/>
        <end position="31"/>
    </location>
</feature>
<feature type="domain" description="SH3" evidence="4">
    <location>
        <begin position="1173"/>
        <end position="1234"/>
    </location>
</feature>
<dbReference type="CDD" id="cd01221">
    <property type="entry name" value="PH_ephexin"/>
    <property type="match status" value="1"/>
</dbReference>
<dbReference type="EMBL" id="LSMT01001034">
    <property type="protein sequence ID" value="PFX13226.1"/>
    <property type="molecule type" value="Genomic_DNA"/>
</dbReference>
<sequence length="1262" mass="139809">MEEEDNGGRLEVGEKPSPIQPPSPRPRPVPRPRNQTKGLSSTEMNGKPVITAPKPMLPPKPRRPPPNAPAAKPPVTNPGVLSNNNDDEFPVDEGGSTKQHSVTEKSKDKLSSTNTMTSADITNSTEMEHVKNGPEKVDSTDEQWYQPLRPQPDSDESSSDDGYEKLPTTECSEESKATASRRDDLSGSVGKSSPPVPGKVSNWDRKISPPVQRKISDLINKMSPRLPHKSSGVASAISPQHPSQKADVENTKNRRNLESSTAGEKSKPLPPKKPLPSFPKGMSTPGQKPLMGELSSSKPTSQQKPYLDLSSSPKTDQSQTSVAALAQKLSTIPVFPFRDDTGSKTGGAAFPSPVTSPLSSPRPSPRNATSSASPDKSKFKSATVMAKVSEVGKPVLSPRPGTSLPKSQSQVISPEHGKELKKNRPERPTPPSAKAVARVRSQTLENLEEEENYPSDEAVNKTPGRARKSSLPEQRKKRLASRPLSRCVNPRISSADLAQASRRPPPLPPGATPITEKPPSLKVPPLPAVPRPRPMSAYQQTARDALKHTVSKSVSVGDIPRVTSAEDQSEYCYAYNLTSVGGMPPRQAVSPNPASFVVDSGTYVTPDESIVNEFMQDVSKDSICATYEVADEQAVAGLMTSLKKKQTLNGLAADVSTDDTESDLSDSDDHEYLEPPIEQGEEQPDHHDEDDDDASSENSFSSDSSHEYCVPPENLRPPEPPSDGDEYDELEGIYVEPPVKSPSDPFSSDEERDGLSEEPLYQVYNRRTLRRERNLSRRRLSSDVSDLSVNDEVEELTKGTMRNMRMLWCELPEVKASGILDGMKSEERKRQEAMFEVITSEASYLKSLNILRSHFINSEELSSGSSLCVLERGQSHVLFSNISSIKAVSESFLQALRARQKEAVVISSISDIIEEHATKYFEVYVKYCSNQIYQDRALKNLKKNVKFLEVVSKLQSSNQAQGLTLQSFLVLPMQRITRLPLLVNAICTRCEPGSDEFVKSDRALAAINKIVNDCNEGARKMERMEEICVLQTQIEFKTKPLALATPSRYLLRRGDLLQVVEDSKSPLKLLRPKFRPIYVFLFNDLLLLAKKKSDNRYLIQDYATRTMTQVDDPPQDCNINVDHMFSLVLLENSEVKTKEFLLAGNTETDKTRWMEAFKPPVAEQEGETVYADWDCPQVNALHNYTAQQPDELSLYEGDVINVLKKLPDGWYHGERLCDGTQGWFPANHTEEILNDHVRARNLRQRYRLLAASQHLIGGTLRT</sequence>
<feature type="compositionally biased region" description="Pro residues" evidence="3">
    <location>
        <begin position="55"/>
        <end position="76"/>
    </location>
</feature>
<feature type="compositionally biased region" description="Basic and acidic residues" evidence="3">
    <location>
        <begin position="101"/>
        <end position="110"/>
    </location>
</feature>
<dbReference type="STRING" id="50429.A0A2B4R7T6"/>
<dbReference type="Pfam" id="PF00621">
    <property type="entry name" value="RhoGEF"/>
    <property type="match status" value="1"/>
</dbReference>
<feature type="compositionally biased region" description="Acidic residues" evidence="3">
    <location>
        <begin position="656"/>
        <end position="671"/>
    </location>
</feature>
<gene>
    <name evidence="7" type="primary">Ngef</name>
    <name evidence="7" type="ORF">AWC38_SpisGene22711</name>
</gene>
<feature type="domain" description="DH" evidence="6">
    <location>
        <begin position="829"/>
        <end position="1017"/>
    </location>
</feature>
<dbReference type="PROSITE" id="PS50003">
    <property type="entry name" value="PH_DOMAIN"/>
    <property type="match status" value="1"/>
</dbReference>
<feature type="compositionally biased region" description="Basic and acidic residues" evidence="3">
    <location>
        <begin position="126"/>
        <end position="139"/>
    </location>
</feature>
<feature type="domain" description="PH" evidence="5">
    <location>
        <begin position="1049"/>
        <end position="1162"/>
    </location>
</feature>
<evidence type="ECO:0000256" key="2">
    <source>
        <dbReference type="PROSITE-ProRule" id="PRU00192"/>
    </source>
</evidence>
<dbReference type="InterPro" id="IPR036028">
    <property type="entry name" value="SH3-like_dom_sf"/>
</dbReference>
<evidence type="ECO:0000259" key="6">
    <source>
        <dbReference type="PROSITE" id="PS50010"/>
    </source>
</evidence>
<accession>A0A2B4R7T6</accession>
<dbReference type="PROSITE" id="PS50010">
    <property type="entry name" value="DH_2"/>
    <property type="match status" value="1"/>
</dbReference>
<evidence type="ECO:0000259" key="5">
    <source>
        <dbReference type="PROSITE" id="PS50003"/>
    </source>
</evidence>
<dbReference type="SMART" id="SM00233">
    <property type="entry name" value="PH"/>
    <property type="match status" value="1"/>
</dbReference>
<feature type="compositionally biased region" description="Basic and acidic residues" evidence="3">
    <location>
        <begin position="415"/>
        <end position="427"/>
    </location>
</feature>
<dbReference type="GO" id="GO:0005085">
    <property type="term" value="F:guanyl-nucleotide exchange factor activity"/>
    <property type="evidence" value="ECO:0007669"/>
    <property type="project" value="InterPro"/>
</dbReference>
<dbReference type="SUPFAM" id="SSF50729">
    <property type="entry name" value="PH domain-like"/>
    <property type="match status" value="1"/>
</dbReference>
<dbReference type="SMART" id="SM00326">
    <property type="entry name" value="SH3"/>
    <property type="match status" value="1"/>
</dbReference>